<evidence type="ECO:0000256" key="2">
    <source>
        <dbReference type="SAM" id="Phobius"/>
    </source>
</evidence>
<feature type="transmembrane region" description="Helical" evidence="2">
    <location>
        <begin position="12"/>
        <end position="36"/>
    </location>
</feature>
<organism evidence="3 4">
    <name type="scientific">Theobroma cacao</name>
    <name type="common">Cacao</name>
    <name type="synonym">Cocoa</name>
    <dbReference type="NCBI Taxonomy" id="3641"/>
    <lineage>
        <taxon>Eukaryota</taxon>
        <taxon>Viridiplantae</taxon>
        <taxon>Streptophyta</taxon>
        <taxon>Embryophyta</taxon>
        <taxon>Tracheophyta</taxon>
        <taxon>Spermatophyta</taxon>
        <taxon>Magnoliopsida</taxon>
        <taxon>eudicotyledons</taxon>
        <taxon>Gunneridae</taxon>
        <taxon>Pentapetalae</taxon>
        <taxon>rosids</taxon>
        <taxon>malvids</taxon>
        <taxon>Malvales</taxon>
        <taxon>Malvaceae</taxon>
        <taxon>Byttnerioideae</taxon>
        <taxon>Theobroma</taxon>
    </lineage>
</organism>
<evidence type="ECO:0000313" key="3">
    <source>
        <dbReference type="EMBL" id="EOY34033.1"/>
    </source>
</evidence>
<dbReference type="Gramene" id="EOY34033">
    <property type="protein sequence ID" value="EOY34033"/>
    <property type="gene ID" value="TCM_041835"/>
</dbReference>
<dbReference type="InParanoid" id="A0A061GX74"/>
<dbReference type="HOGENOM" id="CLU_2228090_0_0_1"/>
<evidence type="ECO:0000256" key="1">
    <source>
        <dbReference type="SAM" id="MobiDB-lite"/>
    </source>
</evidence>
<gene>
    <name evidence="3" type="ORF">TCM_041835</name>
</gene>
<keyword evidence="2" id="KW-0472">Membrane</keyword>
<feature type="region of interest" description="Disordered" evidence="1">
    <location>
        <begin position="39"/>
        <end position="67"/>
    </location>
</feature>
<feature type="compositionally biased region" description="Polar residues" evidence="1">
    <location>
        <begin position="41"/>
        <end position="55"/>
    </location>
</feature>
<dbReference type="Proteomes" id="UP000026915">
    <property type="component" value="Chromosome 9"/>
</dbReference>
<name>A0A061GX74_THECC</name>
<keyword evidence="4" id="KW-1185">Reference proteome</keyword>
<protein>
    <submittedName>
        <fullName evidence="3">Uncharacterized protein</fullName>
    </submittedName>
</protein>
<evidence type="ECO:0000313" key="4">
    <source>
        <dbReference type="Proteomes" id="UP000026915"/>
    </source>
</evidence>
<proteinExistence type="predicted"/>
<keyword evidence="2" id="KW-0812">Transmembrane</keyword>
<sequence>MASIDLSSLGYFAIVLLAVIATSFIFCCAAVINGCFPKPPQNTQGRQPRNPQQAMPRQRPLPRPVPMPRQQILGTVVTYENHQTGETCDDCAKVRAGGSMQCSSQL</sequence>
<keyword evidence="2" id="KW-1133">Transmembrane helix</keyword>
<dbReference type="EMBL" id="CM001887">
    <property type="protein sequence ID" value="EOY34033.1"/>
    <property type="molecule type" value="Genomic_DNA"/>
</dbReference>
<accession>A0A061GX74</accession>
<reference evidence="3 4" key="1">
    <citation type="journal article" date="2013" name="Genome Biol.">
        <title>The genome sequence of the most widely cultivated cacao type and its use to identify candidate genes regulating pod color.</title>
        <authorList>
            <person name="Motamayor J.C."/>
            <person name="Mockaitis K."/>
            <person name="Schmutz J."/>
            <person name="Haiminen N."/>
            <person name="Iii D.L."/>
            <person name="Cornejo O."/>
            <person name="Findley S.D."/>
            <person name="Zheng P."/>
            <person name="Utro F."/>
            <person name="Royaert S."/>
            <person name="Saski C."/>
            <person name="Jenkins J."/>
            <person name="Podicheti R."/>
            <person name="Zhao M."/>
            <person name="Scheffler B.E."/>
            <person name="Stack J.C."/>
            <person name="Feltus F.A."/>
            <person name="Mustiga G.M."/>
            <person name="Amores F."/>
            <person name="Phillips W."/>
            <person name="Marelli J.P."/>
            <person name="May G.D."/>
            <person name="Shapiro H."/>
            <person name="Ma J."/>
            <person name="Bustamante C.D."/>
            <person name="Schnell R.J."/>
            <person name="Main D."/>
            <person name="Gilbert D."/>
            <person name="Parida L."/>
            <person name="Kuhn D.N."/>
        </authorList>
    </citation>
    <scope>NUCLEOTIDE SEQUENCE [LARGE SCALE GENOMIC DNA]</scope>
    <source>
        <strain evidence="4">cv. Matina 1-6</strain>
    </source>
</reference>
<dbReference type="AlphaFoldDB" id="A0A061GX74"/>